<keyword evidence="2" id="KW-0472">Membrane</keyword>
<dbReference type="KEGG" id="avu:BK816_01585"/>
<keyword evidence="2" id="KW-1133">Transmembrane helix</keyword>
<evidence type="ECO:0000256" key="1">
    <source>
        <dbReference type="SAM" id="MobiDB-lite"/>
    </source>
</evidence>
<evidence type="ECO:0000256" key="2">
    <source>
        <dbReference type="SAM" id="Phobius"/>
    </source>
</evidence>
<evidence type="ECO:0000256" key="3">
    <source>
        <dbReference type="SAM" id="SignalP"/>
    </source>
</evidence>
<dbReference type="OrthoDB" id="46834at2"/>
<feature type="compositionally biased region" description="Gly residues" evidence="1">
    <location>
        <begin position="572"/>
        <end position="593"/>
    </location>
</feature>
<feature type="transmembrane region" description="Helical" evidence="2">
    <location>
        <begin position="275"/>
        <end position="300"/>
    </location>
</feature>
<keyword evidence="2" id="KW-0812">Transmembrane</keyword>
<dbReference type="STRING" id="1912795.BK816_01585"/>
<dbReference type="RefSeq" id="WP_071163614.1">
    <property type="nucleotide sequence ID" value="NZ_CP017812.1"/>
</dbReference>
<keyword evidence="6" id="KW-1185">Reference proteome</keyword>
<protein>
    <recommendedName>
        <fullName evidence="4">Predicted membrane protein YciQ-like C-terminal domain-containing protein</fullName>
    </recommendedName>
</protein>
<dbReference type="AlphaFoldDB" id="A0A1D9MIW6"/>
<feature type="region of interest" description="Disordered" evidence="1">
    <location>
        <begin position="562"/>
        <end position="593"/>
    </location>
</feature>
<feature type="domain" description="Predicted membrane protein YciQ-like C-terminal" evidence="4">
    <location>
        <begin position="468"/>
        <end position="528"/>
    </location>
</feature>
<evidence type="ECO:0000259" key="4">
    <source>
        <dbReference type="Pfam" id="PF20990"/>
    </source>
</evidence>
<keyword evidence="3" id="KW-0732">Signal</keyword>
<evidence type="ECO:0000313" key="5">
    <source>
        <dbReference type="EMBL" id="AOZ72148.1"/>
    </source>
</evidence>
<gene>
    <name evidence="5" type="ORF">BK816_01585</name>
</gene>
<accession>A0A1D9MIW6</accession>
<dbReference type="Pfam" id="PF20990">
    <property type="entry name" value="DUF2207_C"/>
    <property type="match status" value="1"/>
</dbReference>
<name>A0A1D9MIW6_9ACTO</name>
<organism evidence="5 6">
    <name type="scientific">Boudabousia tangfeifanii</name>
    <dbReference type="NCBI Taxonomy" id="1912795"/>
    <lineage>
        <taxon>Bacteria</taxon>
        <taxon>Bacillati</taxon>
        <taxon>Actinomycetota</taxon>
        <taxon>Actinomycetes</taxon>
        <taxon>Actinomycetales</taxon>
        <taxon>Actinomycetaceae</taxon>
        <taxon>Boudabousia</taxon>
    </lineage>
</organism>
<dbReference type="Proteomes" id="UP000176288">
    <property type="component" value="Chromosome"/>
</dbReference>
<proteinExistence type="predicted"/>
<reference evidence="5 6" key="1">
    <citation type="submission" date="2016-10" db="EMBL/GenBank/DDBJ databases">
        <title>Actinomyces aegypiusis sp. nov., isolated from the Aegypius monachus in Qinghai Tibet Plateau China.</title>
        <authorList>
            <person name="Wang Y."/>
        </authorList>
    </citation>
    <scope>NUCLEOTIDE SEQUENCE [LARGE SCALE GENOMIC DNA]</scope>
    <source>
        <strain evidence="5 6">VUL4_3</strain>
    </source>
</reference>
<feature type="signal peptide" evidence="3">
    <location>
        <begin position="1"/>
        <end position="33"/>
    </location>
</feature>
<feature type="chain" id="PRO_5009443681" description="Predicted membrane protein YciQ-like C-terminal domain-containing protein" evidence="3">
    <location>
        <begin position="34"/>
        <end position="593"/>
    </location>
</feature>
<dbReference type="EMBL" id="CP017812">
    <property type="protein sequence ID" value="AOZ72148.1"/>
    <property type="molecule type" value="Genomic_DNA"/>
</dbReference>
<evidence type="ECO:0000313" key="6">
    <source>
        <dbReference type="Proteomes" id="UP000176288"/>
    </source>
</evidence>
<sequence>MRTQKRWRAWQRVLLALVLVCAPVLGVVPSAQAMDALLDLKIGVELDPDGNAHFTEQWTHVGDENTEFFKRLGRLGEHMQITNFSVSEGDFKYQLKPDWNVKASRAEKAGLFGRIDKRDGTTELCWGLGDPGRHVYTVRYTITNFVNDLTDAQAINWQFLNDQLKPGPEGYEIKVKSPLFGPETVTDLHAYGDQPMMAYYNNVLTVRGEQQVSGDDYLVVMAHLPAGTFNTKTHLDKSYAELLEQNNTRGKAFDVGGPSKASRIFWDIVSSPKSLFGALFVIFSVGMVTFALFVSGFTFISRNLKQHRLRRNALKQVDLPFTDYYRHEAPTTSVPVMWELTLLANDRKLRKLVRRNFVAFYLMKWTLDGDVLANSPGLNAGWRETTTFRFYPNKLNKFSGHEQEIYQFLLEAAGPNLVLERSELKKFLRHNRFEWGEIVRSMERLGKRWSDSEKLTESQKFGRDPNEWVVRYLSKRGARTYHEMVAFKRFLEDFTIIDEREIREVSLWKTYLVYATAFGCAERVLEQLRPVIPDKLAEVRVAESTIGAASGWSDTLYLSEFSRSDSSSSGSSSGGFSGGGGGSFGGSSGGGTR</sequence>
<dbReference type="InterPro" id="IPR048389">
    <property type="entry name" value="YciQ-like_C"/>
</dbReference>